<sequence length="405" mass="40742">MKRLHATWFVLGVLAVGMAGCADDEPTEAVDADAGERGSDASLPETGDASTRAPFDPTPPTIACATSPCITKLVAGPNHYCATASDGTVRCWGKPSAIGSFATGASGGDPGATPVVLTGIQNVLDIGASSLRTCIVTADGAVSCFGSESPAPTPVAGVEGATRLAVGEDRSCAVLADGRLTCWGDSAATGKGSGVVSLGSEGAAGATMASTAAFAIGSAGTLYSWGSDPYMLGRESSLAADWTPLPVQGIGTVLQVAASDQHACALTADGHMYCWGRDDHGALGLGAIRNTPSPTEVLFAGTAWPAQIAAALTHSCVRMTNGDLNCWARTNTSGELGYSELTGVFIPTKVGLTRQVAAVATGTGSTCALVVDGSVLCWGDNTYGQLGLGKRDASRHPEPTTVVFP</sequence>
<dbReference type="OrthoDB" id="5592990at2"/>
<dbReference type="InterPro" id="IPR009091">
    <property type="entry name" value="RCC1/BLIP-II"/>
</dbReference>
<dbReference type="Pfam" id="PF13540">
    <property type="entry name" value="RCC1_2"/>
    <property type="match status" value="4"/>
</dbReference>
<dbReference type="InterPro" id="IPR051553">
    <property type="entry name" value="Ran_GTPase-activating"/>
</dbReference>
<gene>
    <name evidence="3" type="ORF">AKJ09_06143</name>
</gene>
<accession>A0A0K1Q270</accession>
<dbReference type="AlphaFoldDB" id="A0A0K1Q270"/>
<dbReference type="EMBL" id="CP012333">
    <property type="protein sequence ID" value="AKU99479.1"/>
    <property type="molecule type" value="Genomic_DNA"/>
</dbReference>
<keyword evidence="4" id="KW-1185">Reference proteome</keyword>
<feature type="chain" id="PRO_5005466454" evidence="2">
    <location>
        <begin position="23"/>
        <end position="405"/>
    </location>
</feature>
<dbReference type="PROSITE" id="PS51257">
    <property type="entry name" value="PROKAR_LIPOPROTEIN"/>
    <property type="match status" value="1"/>
</dbReference>
<name>A0A0K1Q270_9BACT</name>
<dbReference type="PANTHER" id="PTHR45982:SF1">
    <property type="entry name" value="REGULATOR OF CHROMOSOME CONDENSATION"/>
    <property type="match status" value="1"/>
</dbReference>
<dbReference type="Proteomes" id="UP000064967">
    <property type="component" value="Chromosome"/>
</dbReference>
<proteinExistence type="predicted"/>
<protein>
    <submittedName>
        <fullName evidence="3">Regulator of chromosome condensation, RCC1</fullName>
    </submittedName>
</protein>
<dbReference type="KEGG" id="llu:AKJ09_06143"/>
<evidence type="ECO:0000313" key="3">
    <source>
        <dbReference type="EMBL" id="AKU99479.1"/>
    </source>
</evidence>
<feature type="signal peptide" evidence="2">
    <location>
        <begin position="1"/>
        <end position="22"/>
    </location>
</feature>
<dbReference type="GO" id="GO:0005737">
    <property type="term" value="C:cytoplasm"/>
    <property type="evidence" value="ECO:0007669"/>
    <property type="project" value="TreeGrafter"/>
</dbReference>
<dbReference type="PROSITE" id="PS50012">
    <property type="entry name" value="RCC1_3"/>
    <property type="match status" value="4"/>
</dbReference>
<reference evidence="3 4" key="1">
    <citation type="submission" date="2015-08" db="EMBL/GenBank/DDBJ databases">
        <authorList>
            <person name="Babu N.S."/>
            <person name="Beckwith C.J."/>
            <person name="Beseler K.G."/>
            <person name="Brison A."/>
            <person name="Carone J.V."/>
            <person name="Caskin T.P."/>
            <person name="Diamond M."/>
            <person name="Durham M.E."/>
            <person name="Foxe J.M."/>
            <person name="Go M."/>
            <person name="Henderson B.A."/>
            <person name="Jones I.B."/>
            <person name="McGettigan J.A."/>
            <person name="Micheletti S.J."/>
            <person name="Nasrallah M.E."/>
            <person name="Ortiz D."/>
            <person name="Piller C.R."/>
            <person name="Privatt S.R."/>
            <person name="Schneider S.L."/>
            <person name="Sharp S."/>
            <person name="Smith T.C."/>
            <person name="Stanton J.D."/>
            <person name="Ullery H.E."/>
            <person name="Wilson R.J."/>
            <person name="Serrano M.G."/>
            <person name="Buck G."/>
            <person name="Lee V."/>
            <person name="Wang Y."/>
            <person name="Carvalho R."/>
            <person name="Voegtly L."/>
            <person name="Shi R."/>
            <person name="Duckworth R."/>
            <person name="Johnson A."/>
            <person name="Loviza R."/>
            <person name="Walstead R."/>
            <person name="Shah Z."/>
            <person name="Kiflezghi M."/>
            <person name="Wade K."/>
            <person name="Ball S.L."/>
            <person name="Bradley K.W."/>
            <person name="Asai D.J."/>
            <person name="Bowman C.A."/>
            <person name="Russell D.A."/>
            <person name="Pope W.H."/>
            <person name="Jacobs-Sera D."/>
            <person name="Hendrix R.W."/>
            <person name="Hatfull G.F."/>
        </authorList>
    </citation>
    <scope>NUCLEOTIDE SEQUENCE [LARGE SCALE GENOMIC DNA]</scope>
    <source>
        <strain evidence="3 4">DSM 27648</strain>
    </source>
</reference>
<dbReference type="RefSeq" id="WP_146650931.1">
    <property type="nucleotide sequence ID" value="NZ_CP012333.1"/>
</dbReference>
<feature type="region of interest" description="Disordered" evidence="1">
    <location>
        <begin position="27"/>
        <end position="58"/>
    </location>
</feature>
<dbReference type="Gene3D" id="2.130.10.30">
    <property type="entry name" value="Regulator of chromosome condensation 1/beta-lactamase-inhibitor protein II"/>
    <property type="match status" value="2"/>
</dbReference>
<dbReference type="STRING" id="1391654.AKJ09_06143"/>
<organism evidence="3 4">
    <name type="scientific">Labilithrix luteola</name>
    <dbReference type="NCBI Taxonomy" id="1391654"/>
    <lineage>
        <taxon>Bacteria</taxon>
        <taxon>Pseudomonadati</taxon>
        <taxon>Myxococcota</taxon>
        <taxon>Polyangia</taxon>
        <taxon>Polyangiales</taxon>
        <taxon>Labilitrichaceae</taxon>
        <taxon>Labilithrix</taxon>
    </lineage>
</organism>
<evidence type="ECO:0000256" key="1">
    <source>
        <dbReference type="SAM" id="MobiDB-lite"/>
    </source>
</evidence>
<evidence type="ECO:0000313" key="4">
    <source>
        <dbReference type="Proteomes" id="UP000064967"/>
    </source>
</evidence>
<dbReference type="SUPFAM" id="SSF50985">
    <property type="entry name" value="RCC1/BLIP-II"/>
    <property type="match status" value="2"/>
</dbReference>
<dbReference type="PANTHER" id="PTHR45982">
    <property type="entry name" value="REGULATOR OF CHROMOSOME CONDENSATION"/>
    <property type="match status" value="1"/>
</dbReference>
<dbReference type="InterPro" id="IPR000408">
    <property type="entry name" value="Reg_chr_condens"/>
</dbReference>
<dbReference type="GO" id="GO:0005085">
    <property type="term" value="F:guanyl-nucleotide exchange factor activity"/>
    <property type="evidence" value="ECO:0007669"/>
    <property type="project" value="TreeGrafter"/>
</dbReference>
<evidence type="ECO:0000256" key="2">
    <source>
        <dbReference type="SAM" id="SignalP"/>
    </source>
</evidence>
<keyword evidence="2" id="KW-0732">Signal</keyword>
<dbReference type="PRINTS" id="PR00633">
    <property type="entry name" value="RCCNDNSATION"/>
</dbReference>